<name>A0A5B7ICM4_PORTR</name>
<dbReference type="Proteomes" id="UP000324222">
    <property type="component" value="Unassembled WGS sequence"/>
</dbReference>
<reference evidence="2 3" key="1">
    <citation type="submission" date="2019-05" db="EMBL/GenBank/DDBJ databases">
        <title>Another draft genome of Portunus trituberculatus and its Hox gene families provides insights of decapod evolution.</title>
        <authorList>
            <person name="Jeong J.-H."/>
            <person name="Song I."/>
            <person name="Kim S."/>
            <person name="Choi T."/>
            <person name="Kim D."/>
            <person name="Ryu S."/>
            <person name="Kim W."/>
        </authorList>
    </citation>
    <scope>NUCLEOTIDE SEQUENCE [LARGE SCALE GENOMIC DNA]</scope>
    <source>
        <tissue evidence="2">Muscle</tissue>
    </source>
</reference>
<proteinExistence type="predicted"/>
<feature type="region of interest" description="Disordered" evidence="1">
    <location>
        <begin position="129"/>
        <end position="155"/>
    </location>
</feature>
<organism evidence="2 3">
    <name type="scientific">Portunus trituberculatus</name>
    <name type="common">Swimming crab</name>
    <name type="synonym">Neptunus trituberculatus</name>
    <dbReference type="NCBI Taxonomy" id="210409"/>
    <lineage>
        <taxon>Eukaryota</taxon>
        <taxon>Metazoa</taxon>
        <taxon>Ecdysozoa</taxon>
        <taxon>Arthropoda</taxon>
        <taxon>Crustacea</taxon>
        <taxon>Multicrustacea</taxon>
        <taxon>Malacostraca</taxon>
        <taxon>Eumalacostraca</taxon>
        <taxon>Eucarida</taxon>
        <taxon>Decapoda</taxon>
        <taxon>Pleocyemata</taxon>
        <taxon>Brachyura</taxon>
        <taxon>Eubrachyura</taxon>
        <taxon>Portunoidea</taxon>
        <taxon>Portunidae</taxon>
        <taxon>Portuninae</taxon>
        <taxon>Portunus</taxon>
    </lineage>
</organism>
<gene>
    <name evidence="2" type="ORF">E2C01_072910</name>
</gene>
<dbReference type="EMBL" id="VSRR010048389">
    <property type="protein sequence ID" value="MPC78424.1"/>
    <property type="molecule type" value="Genomic_DNA"/>
</dbReference>
<feature type="compositionally biased region" description="Basic and acidic residues" evidence="1">
    <location>
        <begin position="60"/>
        <end position="75"/>
    </location>
</feature>
<evidence type="ECO:0000256" key="1">
    <source>
        <dbReference type="SAM" id="MobiDB-lite"/>
    </source>
</evidence>
<comment type="caution">
    <text evidence="2">The sequence shown here is derived from an EMBL/GenBank/DDBJ whole genome shotgun (WGS) entry which is preliminary data.</text>
</comment>
<feature type="compositionally biased region" description="Low complexity" evidence="1">
    <location>
        <begin position="135"/>
        <end position="144"/>
    </location>
</feature>
<keyword evidence="3" id="KW-1185">Reference proteome</keyword>
<protein>
    <submittedName>
        <fullName evidence="2">Uncharacterized protein</fullName>
    </submittedName>
</protein>
<feature type="compositionally biased region" description="Polar residues" evidence="1">
    <location>
        <begin position="48"/>
        <end position="59"/>
    </location>
</feature>
<sequence length="155" mass="17040">MVLLRDQLIDALDSPQLKIQKGLASAMEFESLMKSSLSICRNDSSSGFKAQRAQSARQTNSKDHAGTAKRWDTRRMSSTRGQGNKMIQERSSGGTRVLELWEEEVFAKVTESLGRSLYCGKTPLRRNLHNQEKLGGSNSSSSSGGCLGAGRHQYS</sequence>
<evidence type="ECO:0000313" key="3">
    <source>
        <dbReference type="Proteomes" id="UP000324222"/>
    </source>
</evidence>
<evidence type="ECO:0000313" key="2">
    <source>
        <dbReference type="EMBL" id="MPC78424.1"/>
    </source>
</evidence>
<dbReference type="AlphaFoldDB" id="A0A5B7ICM4"/>
<accession>A0A5B7ICM4</accession>
<feature type="region of interest" description="Disordered" evidence="1">
    <location>
        <begin position="48"/>
        <end position="93"/>
    </location>
</feature>